<dbReference type="OrthoDB" id="47785at2759"/>
<evidence type="ECO:0000256" key="5">
    <source>
        <dbReference type="ARBA" id="ARBA00022801"/>
    </source>
</evidence>
<dbReference type="GO" id="GO:0005634">
    <property type="term" value="C:nucleus"/>
    <property type="evidence" value="ECO:0007669"/>
    <property type="project" value="UniProtKB-SubCell"/>
</dbReference>
<dbReference type="PANTHER" id="PTHR12415:SF0">
    <property type="entry name" value="TYROSYL-DNA PHOSPHODIESTERASE 1"/>
    <property type="match status" value="1"/>
</dbReference>
<dbReference type="SUPFAM" id="SSF56024">
    <property type="entry name" value="Phospholipase D/nuclease"/>
    <property type="match status" value="2"/>
</dbReference>
<evidence type="ECO:0000313" key="14">
    <source>
        <dbReference type="Proteomes" id="UP000094285"/>
    </source>
</evidence>
<evidence type="ECO:0000256" key="3">
    <source>
        <dbReference type="ARBA" id="ARBA00022722"/>
    </source>
</evidence>
<dbReference type="Pfam" id="PF06087">
    <property type="entry name" value="Tyr-DNA_phospho"/>
    <property type="match status" value="1"/>
</dbReference>
<proteinExistence type="inferred from homology"/>
<evidence type="ECO:0000256" key="1">
    <source>
        <dbReference type="ARBA" id="ARBA00004123"/>
    </source>
</evidence>
<evidence type="ECO:0000256" key="4">
    <source>
        <dbReference type="ARBA" id="ARBA00022763"/>
    </source>
</evidence>
<dbReference type="STRING" id="984487.A0A1E4SG42"/>
<feature type="binding site" evidence="10">
    <location>
        <position position="165"/>
    </location>
    <ligand>
        <name>substrate</name>
    </ligand>
</feature>
<dbReference type="Proteomes" id="UP000094285">
    <property type="component" value="Unassembled WGS sequence"/>
</dbReference>
<keyword evidence="8" id="KW-0539">Nucleus</keyword>
<feature type="active site" description="Proton donor/acceptor" evidence="9">
    <location>
        <position position="423"/>
    </location>
</feature>
<evidence type="ECO:0000256" key="8">
    <source>
        <dbReference type="ARBA" id="ARBA00023242"/>
    </source>
</evidence>
<protein>
    <submittedName>
        <fullName evidence="13">Phospholipase D/nuclease</fullName>
    </submittedName>
</protein>
<dbReference type="GeneID" id="30984259"/>
<accession>A0A1E4SG42</accession>
<evidence type="ECO:0000256" key="7">
    <source>
        <dbReference type="ARBA" id="ARBA00023204"/>
    </source>
</evidence>
<keyword evidence="3" id="KW-0540">Nuclease</keyword>
<dbReference type="GO" id="GO:0004527">
    <property type="term" value="F:exonuclease activity"/>
    <property type="evidence" value="ECO:0007669"/>
    <property type="project" value="UniProtKB-KW"/>
</dbReference>
<sequence>MSLTNKRSAAFLAASTHWSGTKKARNEKQTAPEREVIEVKSDSEDEKAAVTEPTLALKSTIHLLHNPSYESHLEEYVNKDTIKISDLIGSQDLRESYQFNFTVQLDLILQYFHKDVSIHRKRITFITGSTVLDPDNPDIDFIKQKFNIRDITASLPNAFASHHTKMMINFFEDNTCEVVIMTFNLTKIDFAGLTQMLWRSGRLKKLSASTIEPEVGLWFKKDLQRYLRKYGKKELRSLAMELGEYDFLPVEVELVASVPGSNEITNDKCSEIYGYGKLSQILNRNNLKVEKTANKHHNILSQVSSIPYPFKIRKGETSSVFTHILCPLAFAPSAQVFSILEPGTRSCTKHQEAHNYKPHIIYPTVEEVAASNVGWASGQALHFNYTKSAAHRNQYEQNIKPYLKRWSNSGGDLVTGRETVPPHVKMLICDNGNDWETIRWALMGSHNLSKQAWGINNGTNLSDPTRYTVSSYELGVLVFPRKDQVMKPVYATDSTDEPNVLPLRLPFRLPTEDYKDSDRPFSQWISYGELQDKFGNSYNLDDGNKK</sequence>
<feature type="compositionally biased region" description="Basic and acidic residues" evidence="12">
    <location>
        <begin position="24"/>
        <end position="44"/>
    </location>
</feature>
<feature type="active site" description="Nucleophile" evidence="9">
    <location>
        <position position="163"/>
    </location>
</feature>
<dbReference type="GO" id="GO:0003697">
    <property type="term" value="F:single-stranded DNA binding"/>
    <property type="evidence" value="ECO:0007669"/>
    <property type="project" value="TreeGrafter"/>
</dbReference>
<dbReference type="EMBL" id="KV453913">
    <property type="protein sequence ID" value="ODV78435.1"/>
    <property type="molecule type" value="Genomic_DNA"/>
</dbReference>
<dbReference type="GO" id="GO:0006281">
    <property type="term" value="P:DNA repair"/>
    <property type="evidence" value="ECO:0007669"/>
    <property type="project" value="UniProtKB-KW"/>
</dbReference>
<keyword evidence="14" id="KW-1185">Reference proteome</keyword>
<comment type="subcellular location">
    <subcellularLocation>
        <location evidence="1">Nucleus</location>
    </subcellularLocation>
</comment>
<dbReference type="GO" id="GO:0017005">
    <property type="term" value="F:3'-tyrosyl-DNA phosphodiesterase activity"/>
    <property type="evidence" value="ECO:0007669"/>
    <property type="project" value="TreeGrafter"/>
</dbReference>
<dbReference type="RefSeq" id="XP_020063557.1">
    <property type="nucleotide sequence ID" value="XM_020210123.1"/>
</dbReference>
<dbReference type="AlphaFoldDB" id="A0A1E4SG42"/>
<name>A0A1E4SG42_9ASCO</name>
<feature type="binding site" evidence="10">
    <location>
        <position position="425"/>
    </location>
    <ligand>
        <name>substrate</name>
    </ligand>
</feature>
<evidence type="ECO:0000256" key="6">
    <source>
        <dbReference type="ARBA" id="ARBA00022839"/>
    </source>
</evidence>
<dbReference type="Gene3D" id="3.30.870.10">
    <property type="entry name" value="Endonuclease Chain A"/>
    <property type="match status" value="2"/>
</dbReference>
<evidence type="ECO:0000256" key="12">
    <source>
        <dbReference type="SAM" id="MobiDB-lite"/>
    </source>
</evidence>
<keyword evidence="7" id="KW-0234">DNA repair</keyword>
<evidence type="ECO:0000313" key="13">
    <source>
        <dbReference type="EMBL" id="ODV78435.1"/>
    </source>
</evidence>
<keyword evidence="4" id="KW-0227">DNA damage</keyword>
<evidence type="ECO:0000256" key="10">
    <source>
        <dbReference type="PIRSR" id="PIRSR610347-2"/>
    </source>
</evidence>
<feature type="site" description="Interaction with DNA" evidence="11">
    <location>
        <position position="449"/>
    </location>
</feature>
<evidence type="ECO:0000256" key="2">
    <source>
        <dbReference type="ARBA" id="ARBA00010205"/>
    </source>
</evidence>
<dbReference type="CDD" id="cd09196">
    <property type="entry name" value="PLDc_yTdp1_2"/>
    <property type="match status" value="1"/>
</dbReference>
<reference evidence="14" key="1">
    <citation type="submission" date="2016-05" db="EMBL/GenBank/DDBJ databases">
        <title>Comparative genomics of biotechnologically important yeasts.</title>
        <authorList>
            <consortium name="DOE Joint Genome Institute"/>
            <person name="Riley R."/>
            <person name="Haridas S."/>
            <person name="Wolfe K.H."/>
            <person name="Lopes M.R."/>
            <person name="Hittinger C.T."/>
            <person name="Goker M."/>
            <person name="Salamov A."/>
            <person name="Wisecaver J."/>
            <person name="Long T.M."/>
            <person name="Aerts A.L."/>
            <person name="Barry K."/>
            <person name="Choi C."/>
            <person name="Clum A."/>
            <person name="Coughlan A.Y."/>
            <person name="Deshpande S."/>
            <person name="Douglass A.P."/>
            <person name="Hanson S.J."/>
            <person name="Klenk H.-P."/>
            <person name="Labutti K."/>
            <person name="Lapidus A."/>
            <person name="Lindquist E."/>
            <person name="Lipzen A."/>
            <person name="Meier-Kolthoff J.P."/>
            <person name="Ohm R.A."/>
            <person name="Otillar R.P."/>
            <person name="Pangilinan J."/>
            <person name="Peng Y."/>
            <person name="Rokas A."/>
            <person name="Rosa C.A."/>
            <person name="Scheuner C."/>
            <person name="Sibirny A.A."/>
            <person name="Slot J.C."/>
            <person name="Stielow J.B."/>
            <person name="Sun H."/>
            <person name="Kurtzman C.P."/>
            <person name="Blackwell M."/>
            <person name="Grigoriev I.V."/>
            <person name="Jeffries T.W."/>
        </authorList>
    </citation>
    <scope>NUCLEOTIDE SEQUENCE [LARGE SCALE GENOMIC DNA]</scope>
    <source>
        <strain evidence="14">NRRL Y-17324</strain>
    </source>
</reference>
<organism evidence="13 14">
    <name type="scientific">Suhomyces tanzawaensis NRRL Y-17324</name>
    <dbReference type="NCBI Taxonomy" id="984487"/>
    <lineage>
        <taxon>Eukaryota</taxon>
        <taxon>Fungi</taxon>
        <taxon>Dikarya</taxon>
        <taxon>Ascomycota</taxon>
        <taxon>Saccharomycotina</taxon>
        <taxon>Pichiomycetes</taxon>
        <taxon>Debaryomycetaceae</taxon>
        <taxon>Suhomyces</taxon>
    </lineage>
</organism>
<keyword evidence="6" id="KW-0269">Exonuclease</keyword>
<dbReference type="InterPro" id="IPR010347">
    <property type="entry name" value="Tdp1"/>
</dbReference>
<comment type="similarity">
    <text evidence="2">Belongs to the tyrosyl-DNA phosphodiesterase family.</text>
</comment>
<keyword evidence="5" id="KW-0378">Hydrolase</keyword>
<evidence type="ECO:0000256" key="9">
    <source>
        <dbReference type="PIRSR" id="PIRSR610347-1"/>
    </source>
</evidence>
<dbReference type="GO" id="GO:0003690">
    <property type="term" value="F:double-stranded DNA binding"/>
    <property type="evidence" value="ECO:0007669"/>
    <property type="project" value="TreeGrafter"/>
</dbReference>
<dbReference type="PANTHER" id="PTHR12415">
    <property type="entry name" value="TYROSYL-DNA PHOSPHODIESTERASE 1"/>
    <property type="match status" value="1"/>
</dbReference>
<gene>
    <name evidence="13" type="ORF">CANTADRAFT_52799</name>
</gene>
<evidence type="ECO:0000256" key="11">
    <source>
        <dbReference type="PIRSR" id="PIRSR610347-3"/>
    </source>
</evidence>
<feature type="region of interest" description="Disordered" evidence="12">
    <location>
        <begin position="20"/>
        <end position="44"/>
    </location>
</feature>